<keyword evidence="2" id="KW-0472">Membrane</keyword>
<name>A0ABU0JWR0_HATLI</name>
<accession>A0ABU0JWR0</accession>
<protein>
    <submittedName>
        <fullName evidence="5">Membrane protein</fullName>
    </submittedName>
</protein>
<evidence type="ECO:0000313" key="5">
    <source>
        <dbReference type="EMBL" id="MDQ0480549.1"/>
    </source>
</evidence>
<keyword evidence="2" id="KW-0812">Transmembrane</keyword>
<comment type="caution">
    <text evidence="5">The sequence shown here is derived from an EMBL/GenBank/DDBJ whole genome shotgun (WGS) entry which is preliminary data.</text>
</comment>
<dbReference type="InterPro" id="IPR048389">
    <property type="entry name" value="YciQ-like_C"/>
</dbReference>
<organism evidence="5 6">
    <name type="scientific">Hathewaya limosa</name>
    <name type="common">Clostridium limosum</name>
    <dbReference type="NCBI Taxonomy" id="1536"/>
    <lineage>
        <taxon>Bacteria</taxon>
        <taxon>Bacillati</taxon>
        <taxon>Bacillota</taxon>
        <taxon>Clostridia</taxon>
        <taxon>Eubacteriales</taxon>
        <taxon>Clostridiaceae</taxon>
        <taxon>Hathewaya</taxon>
    </lineage>
</organism>
<dbReference type="Proteomes" id="UP001224418">
    <property type="component" value="Unassembled WGS sequence"/>
</dbReference>
<feature type="transmembrane region" description="Helical" evidence="2">
    <location>
        <begin position="424"/>
        <end position="442"/>
    </location>
</feature>
<evidence type="ECO:0000313" key="6">
    <source>
        <dbReference type="Proteomes" id="UP001224418"/>
    </source>
</evidence>
<dbReference type="Pfam" id="PF20990">
    <property type="entry name" value="DUF2207_C"/>
    <property type="match status" value="1"/>
</dbReference>
<feature type="domain" description="DUF2207" evidence="3">
    <location>
        <begin position="35"/>
        <end position="223"/>
    </location>
</feature>
<sequence length="596" mass="68012">MKNKRLIKYLLVSLFICIIFVLPKGTVYAEDGQTTINNVDLKINIKENGQYEITEFLTIKFDGKFNGGFRDISSNQLGKFENVKISLIQGDKEIPFTRNDSAENGDINVFEVIKRERSFYRIKMYIPSNDVERTFKISYGFSEGARLHEDIGEFYYNFWDKGYNSPLKKISATVNFPKGFNKDDLNIFLKGNKGLFKILDNKSIYFESQNISSKDYVTGRILFPKVLLKEGVKGTRNKEDILKEEKNIKEREVKKEKLKRNFDILAIGNTCIGLVLIVIFCLGREKNKTNLDISGAPADITPALVTRLLSRSIDISTFISTLLDLSRKGFLNIESFSRNGAEDYKITILQADTSILREHERYILKILMEYSNFTGILSLKDLSKYMKFNYTKFEQKLVVWGSLVKKEFKTLGFIDKTKRTFAKLNILVGCIIIGLSIVGIISNSTKCIVSIIVSIVVIILGIASFETLNSDGYAEIGRWKKLKGYFENRRFDYISSDYPLDLYFSYMICLGVSNNVLQNFREFIIESKIYNENDWIMRYFYIDSFSTRHSFVGYSRHNYNKAKKYYEDTHKIDSSSSGGFSSGGGGGAGGGGAGGF</sequence>
<dbReference type="RefSeq" id="WP_307356594.1">
    <property type="nucleotide sequence ID" value="NZ_BAAACJ010000010.1"/>
</dbReference>
<feature type="transmembrane region" description="Helical" evidence="2">
    <location>
        <begin position="448"/>
        <end position="468"/>
    </location>
</feature>
<feature type="domain" description="Predicted membrane protein YciQ-like C-terminal" evidence="4">
    <location>
        <begin position="297"/>
        <end position="520"/>
    </location>
</feature>
<keyword evidence="6" id="KW-1185">Reference proteome</keyword>
<gene>
    <name evidence="5" type="ORF">QOZ93_002297</name>
</gene>
<dbReference type="EMBL" id="JAUSWN010000022">
    <property type="protein sequence ID" value="MDQ0480549.1"/>
    <property type="molecule type" value="Genomic_DNA"/>
</dbReference>
<dbReference type="Pfam" id="PF09972">
    <property type="entry name" value="DUF2207"/>
    <property type="match status" value="1"/>
</dbReference>
<evidence type="ECO:0000256" key="1">
    <source>
        <dbReference type="SAM" id="MobiDB-lite"/>
    </source>
</evidence>
<proteinExistence type="predicted"/>
<evidence type="ECO:0000259" key="3">
    <source>
        <dbReference type="Pfam" id="PF09972"/>
    </source>
</evidence>
<feature type="region of interest" description="Disordered" evidence="1">
    <location>
        <begin position="575"/>
        <end position="596"/>
    </location>
</feature>
<evidence type="ECO:0000256" key="2">
    <source>
        <dbReference type="SAM" id="Phobius"/>
    </source>
</evidence>
<feature type="compositionally biased region" description="Gly residues" evidence="1">
    <location>
        <begin position="580"/>
        <end position="596"/>
    </location>
</feature>
<keyword evidence="2" id="KW-1133">Transmembrane helix</keyword>
<reference evidence="5 6" key="1">
    <citation type="submission" date="2023-07" db="EMBL/GenBank/DDBJ databases">
        <title>Genomic Encyclopedia of Type Strains, Phase IV (KMG-IV): sequencing the most valuable type-strain genomes for metagenomic binning, comparative biology and taxonomic classification.</title>
        <authorList>
            <person name="Goeker M."/>
        </authorList>
    </citation>
    <scope>NUCLEOTIDE SEQUENCE [LARGE SCALE GENOMIC DNA]</scope>
    <source>
        <strain evidence="5 6">DSM 1400</strain>
    </source>
</reference>
<feature type="transmembrane region" description="Helical" evidence="2">
    <location>
        <begin position="264"/>
        <end position="283"/>
    </location>
</feature>
<evidence type="ECO:0000259" key="4">
    <source>
        <dbReference type="Pfam" id="PF20990"/>
    </source>
</evidence>
<dbReference type="InterPro" id="IPR018702">
    <property type="entry name" value="DUF2207"/>
</dbReference>